<keyword evidence="3" id="KW-0547">Nucleotide-binding</keyword>
<dbReference type="EMBL" id="KN847525">
    <property type="protein sequence ID" value="KIV89009.1"/>
    <property type="molecule type" value="Genomic_DNA"/>
</dbReference>
<keyword evidence="2" id="KW-0677">Repeat</keyword>
<feature type="compositionally biased region" description="Acidic residues" evidence="6">
    <location>
        <begin position="688"/>
        <end position="701"/>
    </location>
</feature>
<accession>A0A0D1Z561</accession>
<evidence type="ECO:0000313" key="9">
    <source>
        <dbReference type="Proteomes" id="UP000054302"/>
    </source>
</evidence>
<dbReference type="PROSITE" id="PS00211">
    <property type="entry name" value="ABC_TRANSPORTER_1"/>
    <property type="match status" value="1"/>
</dbReference>
<feature type="region of interest" description="Disordered" evidence="6">
    <location>
        <begin position="684"/>
        <end position="705"/>
    </location>
</feature>
<dbReference type="SMART" id="SM00382">
    <property type="entry name" value="AAA"/>
    <property type="match status" value="2"/>
</dbReference>
<name>A0A0D1Z561_EXOME</name>
<evidence type="ECO:0000313" key="8">
    <source>
        <dbReference type="EMBL" id="KIV89009.1"/>
    </source>
</evidence>
<dbReference type="InterPro" id="IPR050611">
    <property type="entry name" value="ABCF"/>
</dbReference>
<evidence type="ECO:0000256" key="6">
    <source>
        <dbReference type="SAM" id="MobiDB-lite"/>
    </source>
</evidence>
<dbReference type="Pfam" id="PF12848">
    <property type="entry name" value="ABC_tran_Xtn"/>
    <property type="match status" value="1"/>
</dbReference>
<feature type="coiled-coil region" evidence="5">
    <location>
        <begin position="357"/>
        <end position="384"/>
    </location>
</feature>
<dbReference type="GO" id="GO:0005524">
    <property type="term" value="F:ATP binding"/>
    <property type="evidence" value="ECO:0007669"/>
    <property type="project" value="UniProtKB-KW"/>
</dbReference>
<evidence type="ECO:0000256" key="4">
    <source>
        <dbReference type="ARBA" id="ARBA00022840"/>
    </source>
</evidence>
<dbReference type="InterPro" id="IPR027417">
    <property type="entry name" value="P-loop_NTPase"/>
</dbReference>
<evidence type="ECO:0000256" key="3">
    <source>
        <dbReference type="ARBA" id="ARBA00022741"/>
    </source>
</evidence>
<dbReference type="Proteomes" id="UP000054302">
    <property type="component" value="Unassembled WGS sequence"/>
</dbReference>
<dbReference type="Pfam" id="PF00005">
    <property type="entry name" value="ABC_tran"/>
    <property type="match status" value="2"/>
</dbReference>
<feature type="region of interest" description="Disordered" evidence="6">
    <location>
        <begin position="403"/>
        <end position="423"/>
    </location>
</feature>
<evidence type="ECO:0000256" key="5">
    <source>
        <dbReference type="SAM" id="Coils"/>
    </source>
</evidence>
<protein>
    <recommendedName>
        <fullName evidence="7">ABC transporter domain-containing protein</fullName>
    </recommendedName>
</protein>
<dbReference type="VEuPathDB" id="FungiDB:PV10_08628"/>
<dbReference type="GO" id="GO:0016887">
    <property type="term" value="F:ATP hydrolysis activity"/>
    <property type="evidence" value="ECO:0007669"/>
    <property type="project" value="InterPro"/>
</dbReference>
<dbReference type="GO" id="GO:0016020">
    <property type="term" value="C:membrane"/>
    <property type="evidence" value="ECO:0007669"/>
    <property type="project" value="UniProtKB-SubCell"/>
</dbReference>
<keyword evidence="4" id="KW-0067">ATP-binding</keyword>
<feature type="domain" description="ABC transporter" evidence="7">
    <location>
        <begin position="481"/>
        <end position="710"/>
    </location>
</feature>
<evidence type="ECO:0000256" key="1">
    <source>
        <dbReference type="ARBA" id="ARBA00004141"/>
    </source>
</evidence>
<dbReference type="InterPro" id="IPR003593">
    <property type="entry name" value="AAA+_ATPase"/>
</dbReference>
<dbReference type="RefSeq" id="XP_016220583.1">
    <property type="nucleotide sequence ID" value="XM_016373672.1"/>
</dbReference>
<reference evidence="8 9" key="1">
    <citation type="submission" date="2015-01" db="EMBL/GenBank/DDBJ databases">
        <title>The Genome Sequence of Exophiala mesophila CBS40295.</title>
        <authorList>
            <consortium name="The Broad Institute Genomics Platform"/>
            <person name="Cuomo C."/>
            <person name="de Hoog S."/>
            <person name="Gorbushina A."/>
            <person name="Stielow B."/>
            <person name="Teixiera M."/>
            <person name="Abouelleil A."/>
            <person name="Chapman S.B."/>
            <person name="Priest M."/>
            <person name="Young S.K."/>
            <person name="Wortman J."/>
            <person name="Nusbaum C."/>
            <person name="Birren B."/>
        </authorList>
    </citation>
    <scope>NUCLEOTIDE SEQUENCE [LARGE SCALE GENOMIC DNA]</scope>
    <source>
        <strain evidence="8 9">CBS 40295</strain>
    </source>
</reference>
<dbReference type="OMA" id="RQIAHME"/>
<evidence type="ECO:0000256" key="2">
    <source>
        <dbReference type="ARBA" id="ARBA00022737"/>
    </source>
</evidence>
<dbReference type="Gene3D" id="3.40.50.300">
    <property type="entry name" value="P-loop containing nucleotide triphosphate hydrolases"/>
    <property type="match status" value="3"/>
</dbReference>
<organism evidence="8 9">
    <name type="scientific">Exophiala mesophila</name>
    <name type="common">Black yeast-like fungus</name>
    <dbReference type="NCBI Taxonomy" id="212818"/>
    <lineage>
        <taxon>Eukaryota</taxon>
        <taxon>Fungi</taxon>
        <taxon>Dikarya</taxon>
        <taxon>Ascomycota</taxon>
        <taxon>Pezizomycotina</taxon>
        <taxon>Eurotiomycetes</taxon>
        <taxon>Chaetothyriomycetidae</taxon>
        <taxon>Chaetothyriales</taxon>
        <taxon>Herpotrichiellaceae</taxon>
        <taxon>Exophiala</taxon>
    </lineage>
</organism>
<dbReference type="OrthoDB" id="2110130at2759"/>
<dbReference type="PROSITE" id="PS50893">
    <property type="entry name" value="ABC_TRANSPORTER_2"/>
    <property type="match status" value="2"/>
</dbReference>
<dbReference type="PANTHER" id="PTHR19211:SF135">
    <property type="entry name" value="ATPASE, PUTATIVE (AFU_ORTHOLOGUE AFUA_1G16440)-RELATED"/>
    <property type="match status" value="1"/>
</dbReference>
<dbReference type="InterPro" id="IPR003439">
    <property type="entry name" value="ABC_transporter-like_ATP-bd"/>
</dbReference>
<keyword evidence="9" id="KW-1185">Reference proteome</keyword>
<proteinExistence type="predicted"/>
<keyword evidence="5" id="KW-0175">Coiled coil</keyword>
<dbReference type="AlphaFoldDB" id="A0A0D1Z561"/>
<dbReference type="STRING" id="212818.A0A0D1Z561"/>
<dbReference type="CDD" id="cd03221">
    <property type="entry name" value="ABCF_EF-3"/>
    <property type="match status" value="1"/>
</dbReference>
<dbReference type="GeneID" id="27326473"/>
<dbReference type="SUPFAM" id="SSF52540">
    <property type="entry name" value="P-loop containing nucleoside triphosphate hydrolases"/>
    <property type="match status" value="2"/>
</dbReference>
<gene>
    <name evidence="8" type="ORF">PV10_08628</name>
</gene>
<dbReference type="HOGENOM" id="CLU_000604_36_6_1"/>
<dbReference type="InterPro" id="IPR017871">
    <property type="entry name" value="ABC_transporter-like_CS"/>
</dbReference>
<dbReference type="FunFam" id="3.40.50.300:FF:000011">
    <property type="entry name" value="Putative ABC transporter ATP-binding component"/>
    <property type="match status" value="1"/>
</dbReference>
<sequence length="736" mass="81639">MPKASKAATKSAIDPTSTTLVVTSQQSRFHVDAVDAPTSKDIDVKDLTLSIGGRELLDHAHLRIVEGVHYVLAGRNGTGKSSLLRALAERRVPGVPSNLRILLLGQTRIDAGEEADASVDREDERESTKEKTVLEHVTTSDKRRERALRNATRLSMAIEEKADAKKIVRTVRSLQLEQARQELSEAQLIAARRSGARGLKARQVLIEKEKAVNDAEKQFEESNIEDEHDAMKAGIDMLEATRLALEAMDAGSTEARARTILLGLRFSEEQIDKPVTSLSGGWRTRCDLACALIQKTDVLMLDEPTNFLDLPAIVWLQRYIESSLTGVSVVVVTHDRDFADAVAQELLLVRMAPAKTLEVFKGNLSEYENEKRRQIRRMTKMAEAQDRKTKHIEETISKNVKAAKRTGDDKKLKQAASRKKKLDERMGMEVGQNGGRFKLNRDMVGFFTNNRNGIEIPEFDPPVSIALPDQPTPLRHAGPLFSFEDVWYSYPKSGIWTLKEISLVMHPGERIGLAGLNGSGKSTMVKLLMGAVSGGEPRPRKGTITVHSKARVACYSQHAVEELESIGRDNPERTALAHLMQTEGWTGDEQEARGTLAKLGLRGNLASDVPLMALSGGQRVRLALAQVFFSSPHLVVLDEVTTHLDADTIDGMIEALKTWEGGLLVITHDRHFMRCVVDREKLVRHGDDDDSSSSEDSDEETPGTVYHVRKAGIRKLERGMQQYEDIVAKSVDKLRV</sequence>
<evidence type="ECO:0000259" key="7">
    <source>
        <dbReference type="PROSITE" id="PS50893"/>
    </source>
</evidence>
<dbReference type="InterPro" id="IPR032781">
    <property type="entry name" value="ABC_tran_Xtn"/>
</dbReference>
<dbReference type="PANTHER" id="PTHR19211">
    <property type="entry name" value="ATP-BINDING TRANSPORT PROTEIN-RELATED"/>
    <property type="match status" value="1"/>
</dbReference>
<comment type="subcellular location">
    <subcellularLocation>
        <location evidence="1">Membrane</location>
        <topology evidence="1">Multi-pass membrane protein</topology>
    </subcellularLocation>
</comment>
<feature type="domain" description="ABC transporter" evidence="7">
    <location>
        <begin position="42"/>
        <end position="376"/>
    </location>
</feature>